<dbReference type="Gene3D" id="2.20.28.160">
    <property type="match status" value="1"/>
</dbReference>
<evidence type="ECO:0000256" key="2">
    <source>
        <dbReference type="SAM" id="Phobius"/>
    </source>
</evidence>
<feature type="transmembrane region" description="Helical" evidence="2">
    <location>
        <begin position="456"/>
        <end position="475"/>
    </location>
</feature>
<protein>
    <submittedName>
        <fullName evidence="3">Uncharacterized protein</fullName>
    </submittedName>
</protein>
<keyword evidence="2" id="KW-1133">Transmembrane helix</keyword>
<gene>
    <name evidence="3" type="ORF">Poly59_52450</name>
</gene>
<keyword evidence="2" id="KW-0812">Transmembrane</keyword>
<reference evidence="3 4" key="1">
    <citation type="submission" date="2019-02" db="EMBL/GenBank/DDBJ databases">
        <title>Deep-cultivation of Planctomycetes and their phenomic and genomic characterization uncovers novel biology.</title>
        <authorList>
            <person name="Wiegand S."/>
            <person name="Jogler M."/>
            <person name="Boedeker C."/>
            <person name="Pinto D."/>
            <person name="Vollmers J."/>
            <person name="Rivas-Marin E."/>
            <person name="Kohn T."/>
            <person name="Peeters S.H."/>
            <person name="Heuer A."/>
            <person name="Rast P."/>
            <person name="Oberbeckmann S."/>
            <person name="Bunk B."/>
            <person name="Jeske O."/>
            <person name="Meyerdierks A."/>
            <person name="Storesund J.E."/>
            <person name="Kallscheuer N."/>
            <person name="Luecker S."/>
            <person name="Lage O.M."/>
            <person name="Pohl T."/>
            <person name="Merkel B.J."/>
            <person name="Hornburger P."/>
            <person name="Mueller R.-W."/>
            <person name="Bruemmer F."/>
            <person name="Labrenz M."/>
            <person name="Spormann A.M."/>
            <person name="Op Den Camp H."/>
            <person name="Overmann J."/>
            <person name="Amann R."/>
            <person name="Jetten M.S.M."/>
            <person name="Mascher T."/>
            <person name="Medema M.H."/>
            <person name="Devos D.P."/>
            <person name="Kaster A.-K."/>
            <person name="Ovreas L."/>
            <person name="Rohde M."/>
            <person name="Galperin M.Y."/>
            <person name="Jogler C."/>
        </authorList>
    </citation>
    <scope>NUCLEOTIDE SEQUENCE [LARGE SCALE GENOMIC DNA]</scope>
    <source>
        <strain evidence="3 4">Poly59</strain>
    </source>
</reference>
<organism evidence="3 4">
    <name type="scientific">Rubripirellula reticaptiva</name>
    <dbReference type="NCBI Taxonomy" id="2528013"/>
    <lineage>
        <taxon>Bacteria</taxon>
        <taxon>Pseudomonadati</taxon>
        <taxon>Planctomycetota</taxon>
        <taxon>Planctomycetia</taxon>
        <taxon>Pirellulales</taxon>
        <taxon>Pirellulaceae</taxon>
        <taxon>Rubripirellula</taxon>
    </lineage>
</organism>
<feature type="transmembrane region" description="Helical" evidence="2">
    <location>
        <begin position="376"/>
        <end position="396"/>
    </location>
</feature>
<dbReference type="RefSeq" id="WP_186776497.1">
    <property type="nucleotide sequence ID" value="NZ_SJPX01000005.1"/>
</dbReference>
<evidence type="ECO:0000313" key="4">
    <source>
        <dbReference type="Proteomes" id="UP000317977"/>
    </source>
</evidence>
<dbReference type="AlphaFoldDB" id="A0A5C6EJV8"/>
<keyword evidence="4" id="KW-1185">Reference proteome</keyword>
<feature type="transmembrane region" description="Helical" evidence="2">
    <location>
        <begin position="309"/>
        <end position="327"/>
    </location>
</feature>
<evidence type="ECO:0000313" key="3">
    <source>
        <dbReference type="EMBL" id="TWU48397.1"/>
    </source>
</evidence>
<feature type="transmembrane region" description="Helical" evidence="2">
    <location>
        <begin position="408"/>
        <end position="430"/>
    </location>
</feature>
<keyword evidence="2" id="KW-0472">Membrane</keyword>
<dbReference type="EMBL" id="SJPX01000005">
    <property type="protein sequence ID" value="TWU48397.1"/>
    <property type="molecule type" value="Genomic_DNA"/>
</dbReference>
<proteinExistence type="predicted"/>
<feature type="compositionally biased region" description="Low complexity" evidence="1">
    <location>
        <begin position="62"/>
        <end position="88"/>
    </location>
</feature>
<feature type="region of interest" description="Disordered" evidence="1">
    <location>
        <begin position="62"/>
        <end position="105"/>
    </location>
</feature>
<name>A0A5C6EJV8_9BACT</name>
<accession>A0A5C6EJV8</accession>
<comment type="caution">
    <text evidence="3">The sequence shown here is derived from an EMBL/GenBank/DDBJ whole genome shotgun (WGS) entry which is preliminary data.</text>
</comment>
<evidence type="ECO:0000256" key="1">
    <source>
        <dbReference type="SAM" id="MobiDB-lite"/>
    </source>
</evidence>
<feature type="transmembrane region" description="Helical" evidence="2">
    <location>
        <begin position="482"/>
        <end position="507"/>
    </location>
</feature>
<feature type="transmembrane region" description="Helical" evidence="2">
    <location>
        <begin position="334"/>
        <end position="356"/>
    </location>
</feature>
<sequence length="531" mass="56441">MPLALQCPRCHGSVSVADDAAGKRVTCPHCEKPFLAPGLAASENDDDDWLKLDDDPVAAKPVTAKPVAAKPVATKPAAASSETANSNTPGMSAKPASKSNNGGSLPFDDVDFDAVDLGDLKLPEQFNASAKPAVSNSKFSPDDEALLAEFTSELDDFTAEVESIPKPIVATSTKAAGAAGGKPAELAAPTHQNEYRVHCNICSSVTHAKASQAGKTIKCPDCHSAIVVPPPPKIQKKVEINMDEAASFQFEESQIADRRPDPYTKSATALLDEAAREETVSGPHKYEDQPDLVQWLKDVFGVFTDSGVVMHWIVLSVLASVPAFFILSTDISILRLALIVGGFIMGGMVVGCGFAIMQSVANQEDHVSEWPTFDPFGWLGTLFVAFAAAGVAFIPVWMACSFVFGQNLISVAITMFSVYTLFPFVLLSMLDMGSPLVPFSAEVARSVTKCQESWGGFYFSSGLLFVCLFLLLAALSTMSPPVGAVIAIVAVIGIAFTYFAMIGRLAYSIGQAVNDPPMKNDIDRSRKTDAI</sequence>
<dbReference type="Proteomes" id="UP000317977">
    <property type="component" value="Unassembled WGS sequence"/>
</dbReference>